<feature type="transmembrane region" description="Helical" evidence="6">
    <location>
        <begin position="136"/>
        <end position="155"/>
    </location>
</feature>
<dbReference type="InterPro" id="IPR004670">
    <property type="entry name" value="NhaA"/>
</dbReference>
<dbReference type="NCBIfam" id="TIGR00773">
    <property type="entry name" value="NhaA"/>
    <property type="match status" value="1"/>
</dbReference>
<evidence type="ECO:0000313" key="7">
    <source>
        <dbReference type="EMBL" id="SSW62023.1"/>
    </source>
</evidence>
<dbReference type="RefSeq" id="WP_129525594.1">
    <property type="nucleotide sequence ID" value="NZ_UFQB01000001.1"/>
</dbReference>
<dbReference type="InterPro" id="IPR023171">
    <property type="entry name" value="Na/H_antiporter_dom_sf"/>
</dbReference>
<feature type="transmembrane region" description="Helical" evidence="6">
    <location>
        <begin position="305"/>
        <end position="327"/>
    </location>
</feature>
<feature type="transmembrane region" description="Helical" evidence="6">
    <location>
        <begin position="164"/>
        <end position="185"/>
    </location>
</feature>
<feature type="transmembrane region" description="Helical" evidence="6">
    <location>
        <begin position="69"/>
        <end position="89"/>
    </location>
</feature>
<gene>
    <name evidence="6 7" type="primary">nhaA</name>
    <name evidence="7" type="ORF">AGI3411_00214</name>
</gene>
<feature type="transmembrane region" description="Helical" evidence="6">
    <location>
        <begin position="235"/>
        <end position="253"/>
    </location>
</feature>
<keyword evidence="6" id="KW-0050">Antiport</keyword>
<evidence type="ECO:0000313" key="8">
    <source>
        <dbReference type="Proteomes" id="UP000289184"/>
    </source>
</evidence>
<feature type="transmembrane region" description="Helical" evidence="6">
    <location>
        <begin position="274"/>
        <end position="299"/>
    </location>
</feature>
<keyword evidence="6" id="KW-0739">Sodium transport</keyword>
<evidence type="ECO:0000256" key="5">
    <source>
        <dbReference type="ARBA" id="ARBA00023136"/>
    </source>
</evidence>
<reference evidence="7 8" key="1">
    <citation type="submission" date="2018-07" db="EMBL/GenBank/DDBJ databases">
        <authorList>
            <person name="Peeters C."/>
        </authorList>
    </citation>
    <scope>NUCLEOTIDE SEQUENCE [LARGE SCALE GENOMIC DNA]</scope>
    <source>
        <strain evidence="7 8">LMG 3411</strain>
    </source>
</reference>
<evidence type="ECO:0000256" key="2">
    <source>
        <dbReference type="ARBA" id="ARBA00022475"/>
    </source>
</evidence>
<dbReference type="NCBIfam" id="NF007112">
    <property type="entry name" value="PRK09561.1"/>
    <property type="match status" value="1"/>
</dbReference>
<feature type="transmembrane region" description="Helical" evidence="6">
    <location>
        <begin position="376"/>
        <end position="393"/>
    </location>
</feature>
<keyword evidence="5 6" id="KW-0472">Membrane</keyword>
<feature type="transmembrane region" description="Helical" evidence="6">
    <location>
        <begin position="24"/>
        <end position="49"/>
    </location>
</feature>
<keyword evidence="8" id="KW-1185">Reference proteome</keyword>
<keyword evidence="6" id="KW-0813">Transport</keyword>
<comment type="function">
    <text evidence="6">Na(+)/H(+) antiporter that extrudes sodium in exchange for external protons.</text>
</comment>
<comment type="similarity">
    <text evidence="6">Belongs to the NhaA Na(+)/H(+) (TC 2.A.33) antiporter family.</text>
</comment>
<dbReference type="PANTHER" id="PTHR30341">
    <property type="entry name" value="SODIUM ION/PROTON ANTIPORTER NHAA-RELATED"/>
    <property type="match status" value="1"/>
</dbReference>
<dbReference type="EMBL" id="UFQB01000001">
    <property type="protein sequence ID" value="SSW62023.1"/>
    <property type="molecule type" value="Genomic_DNA"/>
</dbReference>
<organism evidence="7 8">
    <name type="scientific">Achromobacter agilis</name>
    <dbReference type="NCBI Taxonomy" id="1353888"/>
    <lineage>
        <taxon>Bacteria</taxon>
        <taxon>Pseudomonadati</taxon>
        <taxon>Pseudomonadota</taxon>
        <taxon>Betaproteobacteria</taxon>
        <taxon>Burkholderiales</taxon>
        <taxon>Alcaligenaceae</taxon>
        <taxon>Achromobacter</taxon>
    </lineage>
</organism>
<feature type="transmembrane region" description="Helical" evidence="6">
    <location>
        <begin position="101"/>
        <end position="124"/>
    </location>
</feature>
<feature type="transmembrane region" description="Helical" evidence="6">
    <location>
        <begin position="343"/>
        <end position="364"/>
    </location>
</feature>
<sequence length="402" mass="41493">MTAPASSRAKSPSFLQSFLQSEALGGYVLMLAALVALAVANSPAAPYYFGALETKLGFQAGPVVLKETVLHWINDGLMAVFFLLVGLEIKREVLDGQLRGAGRIVLPGIAALGGMAVPALIYVLVNAGSPATLRGWAIPAATDIAFALGILALLGSRVPTSLKIFLTALAILDDLGAIVIIALFYTSTLNTFALGMAGALLACLFCLNRAGVLRLAPYLLIGAVLWYFVLKSGVHATLAGVALALAIPLRPQNQGHPGTHSPLHALEHALHKPVALLIVPVFGFANAGVSFAGLGLATLAQPVPLGVALGLFLGKQLGVFGFAWLAIKSGIASLPRHASFTQLYGVALLCGIGFTMSLFIGALAFTDPAAVDATKIGVLTGSLASAIAGFALLRRAGREEMQ</sequence>
<dbReference type="HAMAP" id="MF_01844">
    <property type="entry name" value="NhaA"/>
    <property type="match status" value="1"/>
</dbReference>
<keyword evidence="3 6" id="KW-0812">Transmembrane</keyword>
<keyword evidence="4 6" id="KW-1133">Transmembrane helix</keyword>
<comment type="catalytic activity">
    <reaction evidence="6">
        <text>Na(+)(in) + 2 H(+)(out) = Na(+)(out) + 2 H(+)(in)</text>
        <dbReference type="Rhea" id="RHEA:29251"/>
        <dbReference type="ChEBI" id="CHEBI:15378"/>
        <dbReference type="ChEBI" id="CHEBI:29101"/>
    </reaction>
</comment>
<comment type="subcellular location">
    <subcellularLocation>
        <location evidence="1">Cell inner membrane</location>
        <topology evidence="1">Multi-pass membrane protein</topology>
    </subcellularLocation>
    <subcellularLocation>
        <location evidence="6">Cell membrane</location>
        <topology evidence="6">Multi-pass membrane protein</topology>
    </subcellularLocation>
</comment>
<keyword evidence="6" id="KW-0915">Sodium</keyword>
<dbReference type="PANTHER" id="PTHR30341:SF0">
    <property type="entry name" value="NA(+)_H(+) ANTIPORTER NHAA"/>
    <property type="match status" value="1"/>
</dbReference>
<dbReference type="AlphaFoldDB" id="A0A446C2K5"/>
<dbReference type="Pfam" id="PF06965">
    <property type="entry name" value="Na_H_antiport_1"/>
    <property type="match status" value="1"/>
</dbReference>
<dbReference type="GO" id="GO:0005886">
    <property type="term" value="C:plasma membrane"/>
    <property type="evidence" value="ECO:0007669"/>
    <property type="project" value="UniProtKB-SubCell"/>
</dbReference>
<evidence type="ECO:0000256" key="4">
    <source>
        <dbReference type="ARBA" id="ARBA00022989"/>
    </source>
</evidence>
<keyword evidence="2 6" id="KW-1003">Cell membrane</keyword>
<dbReference type="Gene3D" id="1.20.1530.10">
    <property type="entry name" value="Na+/H+ antiporter like domain"/>
    <property type="match status" value="1"/>
</dbReference>
<protein>
    <recommendedName>
        <fullName evidence="6">Na(+)/H(+) antiporter NhaA</fullName>
    </recommendedName>
    <alternativeName>
        <fullName evidence="6">Sodium/proton antiporter NhaA</fullName>
    </alternativeName>
</protein>
<dbReference type="Proteomes" id="UP000289184">
    <property type="component" value="Unassembled WGS sequence"/>
</dbReference>
<dbReference type="OrthoDB" id="9808135at2"/>
<dbReference type="GO" id="GO:0006885">
    <property type="term" value="P:regulation of pH"/>
    <property type="evidence" value="ECO:0007669"/>
    <property type="project" value="UniProtKB-UniRule"/>
</dbReference>
<dbReference type="NCBIfam" id="NF007111">
    <property type="entry name" value="PRK09560.1"/>
    <property type="match status" value="1"/>
</dbReference>
<evidence type="ECO:0000256" key="1">
    <source>
        <dbReference type="ARBA" id="ARBA00004429"/>
    </source>
</evidence>
<evidence type="ECO:0000256" key="6">
    <source>
        <dbReference type="HAMAP-Rule" id="MF_01844"/>
    </source>
</evidence>
<name>A0A446C2K5_9BURK</name>
<evidence type="ECO:0000256" key="3">
    <source>
        <dbReference type="ARBA" id="ARBA00022692"/>
    </source>
</evidence>
<dbReference type="GO" id="GO:0015385">
    <property type="term" value="F:sodium:proton antiporter activity"/>
    <property type="evidence" value="ECO:0007669"/>
    <property type="project" value="UniProtKB-UniRule"/>
</dbReference>
<keyword evidence="6" id="KW-0406">Ion transport</keyword>
<accession>A0A446C2K5</accession>
<feature type="transmembrane region" description="Helical" evidence="6">
    <location>
        <begin position="191"/>
        <end position="207"/>
    </location>
</feature>
<proteinExistence type="inferred from homology"/>